<feature type="compositionally biased region" description="Basic residues" evidence="2">
    <location>
        <begin position="275"/>
        <end position="304"/>
    </location>
</feature>
<accession>A0A1S3JQZ7</accession>
<dbReference type="Proteomes" id="UP000085678">
    <property type="component" value="Unplaced"/>
</dbReference>
<proteinExistence type="inferred from homology"/>
<dbReference type="STRING" id="7574.A0A1S3JQZ7"/>
<organism evidence="3 4">
    <name type="scientific">Lingula anatina</name>
    <name type="common">Brachiopod</name>
    <name type="synonym">Lingula unguis</name>
    <dbReference type="NCBI Taxonomy" id="7574"/>
    <lineage>
        <taxon>Eukaryota</taxon>
        <taxon>Metazoa</taxon>
        <taxon>Spiralia</taxon>
        <taxon>Lophotrochozoa</taxon>
        <taxon>Brachiopoda</taxon>
        <taxon>Linguliformea</taxon>
        <taxon>Lingulata</taxon>
        <taxon>Lingulida</taxon>
        <taxon>Linguloidea</taxon>
        <taxon>Lingulidae</taxon>
        <taxon>Lingula</taxon>
    </lineage>
</organism>
<dbReference type="Gene3D" id="2.80.10.50">
    <property type="match status" value="1"/>
</dbReference>
<comment type="similarity">
    <text evidence="1">Belongs to the heparin-binding growth factors family.</text>
</comment>
<feature type="region of interest" description="Disordered" evidence="2">
    <location>
        <begin position="269"/>
        <end position="337"/>
    </location>
</feature>
<feature type="compositionally biased region" description="Polar residues" evidence="2">
    <location>
        <begin position="379"/>
        <end position="393"/>
    </location>
</feature>
<feature type="region of interest" description="Disordered" evidence="2">
    <location>
        <begin position="357"/>
        <end position="440"/>
    </location>
</feature>
<dbReference type="InterPro" id="IPR008996">
    <property type="entry name" value="IL1/FGF"/>
</dbReference>
<sequence length="440" mass="50446">MNGALLPAAANSIVTSTVLPTFTSVAAAAAVSKETLNPRLNAEMAAGLKWDLNDEPNARYYTRTSDYKKRRREHRKKLLRQSRREERSLFQGHVKRKVKFFSKTERILQIWPDGTVNGTNTAENSPYGILNLITVLTSMAYKWPADKKKPAQTVLSIQGIKSSRYLCMDNRGRLYGGINRTDECLFYSKYLPHHYEVFYSKKYYTNSTSGRKRWYIAMNKNGRPRSGRKTLSQQDRAQWIKKPLDDVFAPKGGDERVFGYVGSTMAPVTTETPHIRHSKHNKRCNRRKRRGCGRSRKRNKKHNKDKNNNDNKNNRDRAEKESQKKTDLRAVSEDSKKDVESLIVELSGNDKSLAKQNEKLQSQNQKTETISEHVGGNAASRTALQAVRPTNPSEIPCGGGGGDTSKSRSTRRRKKKHRKRRKRKGKRHRKNRNRDRTISG</sequence>
<protein>
    <submittedName>
        <fullName evidence="4">Protein let-756</fullName>
    </submittedName>
</protein>
<dbReference type="KEGG" id="lak:106175379"/>
<dbReference type="RefSeq" id="XP_013412795.1">
    <property type="nucleotide sequence ID" value="XM_013557341.1"/>
</dbReference>
<reference evidence="4" key="1">
    <citation type="submission" date="2025-08" db="UniProtKB">
        <authorList>
            <consortium name="RefSeq"/>
        </authorList>
    </citation>
    <scope>IDENTIFICATION</scope>
    <source>
        <tissue evidence="4">Gonads</tissue>
    </source>
</reference>
<dbReference type="PRINTS" id="PR00262">
    <property type="entry name" value="IL1HBGF"/>
</dbReference>
<dbReference type="GeneID" id="106175379"/>
<feature type="compositionally biased region" description="Basic and acidic residues" evidence="2">
    <location>
        <begin position="305"/>
        <end position="337"/>
    </location>
</feature>
<evidence type="ECO:0000313" key="3">
    <source>
        <dbReference type="Proteomes" id="UP000085678"/>
    </source>
</evidence>
<feature type="compositionally biased region" description="Basic residues" evidence="2">
    <location>
        <begin position="408"/>
        <end position="433"/>
    </location>
</feature>
<dbReference type="InParanoid" id="A0A1S3JQZ7"/>
<evidence type="ECO:0000256" key="1">
    <source>
        <dbReference type="ARBA" id="ARBA00007936"/>
    </source>
</evidence>
<dbReference type="Pfam" id="PF00167">
    <property type="entry name" value="FGF"/>
    <property type="match status" value="1"/>
</dbReference>
<dbReference type="CDD" id="cd00058">
    <property type="entry name" value="beta-trefoil_FGF"/>
    <property type="match status" value="1"/>
</dbReference>
<dbReference type="InterPro" id="IPR002209">
    <property type="entry name" value="Fibroblast_GF_fam"/>
</dbReference>
<feature type="compositionally biased region" description="Polar residues" evidence="2">
    <location>
        <begin position="359"/>
        <end position="368"/>
    </location>
</feature>
<dbReference type="PANTHER" id="PTHR11486">
    <property type="entry name" value="FIBROBLAST GROWTH FACTOR"/>
    <property type="match status" value="1"/>
</dbReference>
<dbReference type="SUPFAM" id="SSF50353">
    <property type="entry name" value="Cytokine"/>
    <property type="match status" value="1"/>
</dbReference>
<gene>
    <name evidence="4" type="primary">LOC106175379</name>
</gene>
<dbReference type="InterPro" id="IPR056378">
    <property type="entry name" value="Let-756-like_FGF"/>
</dbReference>
<dbReference type="AlphaFoldDB" id="A0A1S3JQZ7"/>
<evidence type="ECO:0000313" key="4">
    <source>
        <dbReference type="RefSeq" id="XP_013412795.1"/>
    </source>
</evidence>
<dbReference type="GO" id="GO:0008083">
    <property type="term" value="F:growth factor activity"/>
    <property type="evidence" value="ECO:0007669"/>
    <property type="project" value="InterPro"/>
</dbReference>
<evidence type="ECO:0000256" key="2">
    <source>
        <dbReference type="SAM" id="MobiDB-lite"/>
    </source>
</evidence>
<dbReference type="SMART" id="SM00442">
    <property type="entry name" value="FGF"/>
    <property type="match status" value="1"/>
</dbReference>
<keyword evidence="3" id="KW-1185">Reference proteome</keyword>
<dbReference type="OrthoDB" id="6158176at2759"/>
<name>A0A1S3JQZ7_LINAN</name>